<evidence type="ECO:0000313" key="12">
    <source>
        <dbReference type="Proteomes" id="UP000199708"/>
    </source>
</evidence>
<feature type="transmembrane region" description="Helical" evidence="8">
    <location>
        <begin position="68"/>
        <end position="90"/>
    </location>
</feature>
<dbReference type="SUPFAM" id="SSF52540">
    <property type="entry name" value="P-loop containing nucleoside triphosphate hydrolases"/>
    <property type="match status" value="1"/>
</dbReference>
<dbReference type="InterPro" id="IPR017871">
    <property type="entry name" value="ABC_transporter-like_CS"/>
</dbReference>
<dbReference type="PANTHER" id="PTHR43394">
    <property type="entry name" value="ATP-DEPENDENT PERMEASE MDL1, MITOCHONDRIAL"/>
    <property type="match status" value="1"/>
</dbReference>
<dbReference type="PROSITE" id="PS00211">
    <property type="entry name" value="ABC_TRANSPORTER_1"/>
    <property type="match status" value="1"/>
</dbReference>
<keyword evidence="6 8" id="KW-1133">Transmembrane helix</keyword>
<evidence type="ECO:0000256" key="8">
    <source>
        <dbReference type="SAM" id="Phobius"/>
    </source>
</evidence>
<dbReference type="PROSITE" id="PS50893">
    <property type="entry name" value="ABC_TRANSPORTER_2"/>
    <property type="match status" value="1"/>
</dbReference>
<dbReference type="GO" id="GO:0005886">
    <property type="term" value="C:plasma membrane"/>
    <property type="evidence" value="ECO:0007669"/>
    <property type="project" value="UniProtKB-SubCell"/>
</dbReference>
<keyword evidence="2" id="KW-0813">Transport</keyword>
<keyword evidence="4" id="KW-0547">Nucleotide-binding</keyword>
<dbReference type="SMART" id="SM00382">
    <property type="entry name" value="AAA"/>
    <property type="match status" value="1"/>
</dbReference>
<dbReference type="PROSITE" id="PS50929">
    <property type="entry name" value="ABC_TM1F"/>
    <property type="match status" value="1"/>
</dbReference>
<reference evidence="11 12" key="1">
    <citation type="submission" date="2016-10" db="EMBL/GenBank/DDBJ databases">
        <authorList>
            <person name="de Groot N.N."/>
        </authorList>
    </citation>
    <scope>NUCLEOTIDE SEQUENCE [LARGE SCALE GENOMIC DNA]</scope>
    <source>
        <strain evidence="11 12">ATCC BAA-466</strain>
    </source>
</reference>
<dbReference type="Gene3D" id="3.40.50.300">
    <property type="entry name" value="P-loop containing nucleotide triphosphate hydrolases"/>
    <property type="match status" value="1"/>
</dbReference>
<dbReference type="GO" id="GO:0016887">
    <property type="term" value="F:ATP hydrolysis activity"/>
    <property type="evidence" value="ECO:0007669"/>
    <property type="project" value="InterPro"/>
</dbReference>
<keyword evidence="5 11" id="KW-0067">ATP-binding</keyword>
<feature type="transmembrane region" description="Helical" evidence="8">
    <location>
        <begin position="144"/>
        <end position="161"/>
    </location>
</feature>
<dbReference type="RefSeq" id="WP_090289060.1">
    <property type="nucleotide sequence ID" value="NZ_FNCK01000001.1"/>
</dbReference>
<dbReference type="SUPFAM" id="SSF90123">
    <property type="entry name" value="ABC transporter transmembrane region"/>
    <property type="match status" value="1"/>
</dbReference>
<dbReference type="Proteomes" id="UP000199708">
    <property type="component" value="Unassembled WGS sequence"/>
</dbReference>
<keyword evidence="7 8" id="KW-0472">Membrane</keyword>
<dbReference type="FunFam" id="3.40.50.300:FF:000287">
    <property type="entry name" value="Multidrug ABC transporter ATP-binding protein"/>
    <property type="match status" value="1"/>
</dbReference>
<dbReference type="InterPro" id="IPR036640">
    <property type="entry name" value="ABC1_TM_sf"/>
</dbReference>
<dbReference type="InterPro" id="IPR011527">
    <property type="entry name" value="ABC1_TM_dom"/>
</dbReference>
<keyword evidence="3 8" id="KW-0812">Transmembrane</keyword>
<keyword evidence="12" id="KW-1185">Reference proteome</keyword>
<dbReference type="InterPro" id="IPR003439">
    <property type="entry name" value="ABC_transporter-like_ATP-bd"/>
</dbReference>
<dbReference type="GO" id="GO:0015421">
    <property type="term" value="F:ABC-type oligopeptide transporter activity"/>
    <property type="evidence" value="ECO:0007669"/>
    <property type="project" value="TreeGrafter"/>
</dbReference>
<dbReference type="InterPro" id="IPR039421">
    <property type="entry name" value="Type_1_exporter"/>
</dbReference>
<feature type="domain" description="ABC transmembrane type-1" evidence="10">
    <location>
        <begin position="19"/>
        <end position="311"/>
    </location>
</feature>
<evidence type="ECO:0000256" key="2">
    <source>
        <dbReference type="ARBA" id="ARBA00022448"/>
    </source>
</evidence>
<evidence type="ECO:0000313" key="11">
    <source>
        <dbReference type="EMBL" id="SDF89597.1"/>
    </source>
</evidence>
<dbReference type="STRING" id="120956.SAMN05421791_101368"/>
<dbReference type="GO" id="GO:0005524">
    <property type="term" value="F:ATP binding"/>
    <property type="evidence" value="ECO:0007669"/>
    <property type="project" value="UniProtKB-KW"/>
</dbReference>
<evidence type="ECO:0000256" key="7">
    <source>
        <dbReference type="ARBA" id="ARBA00023136"/>
    </source>
</evidence>
<dbReference type="Pfam" id="PF00664">
    <property type="entry name" value="ABC_membrane"/>
    <property type="match status" value="1"/>
</dbReference>
<proteinExistence type="predicted"/>
<feature type="transmembrane region" description="Helical" evidence="8">
    <location>
        <begin position="16"/>
        <end position="35"/>
    </location>
</feature>
<name>A0A1G7PTE4_9LACT</name>
<evidence type="ECO:0000256" key="5">
    <source>
        <dbReference type="ARBA" id="ARBA00022840"/>
    </source>
</evidence>
<dbReference type="InterPro" id="IPR027417">
    <property type="entry name" value="P-loop_NTPase"/>
</dbReference>
<dbReference type="CDD" id="cd18544">
    <property type="entry name" value="ABC_6TM_TmrA_like"/>
    <property type="match status" value="1"/>
</dbReference>
<feature type="transmembrane region" description="Helical" evidence="8">
    <location>
        <begin position="167"/>
        <end position="185"/>
    </location>
</feature>
<dbReference type="AlphaFoldDB" id="A0A1G7PTE4"/>
<evidence type="ECO:0000256" key="4">
    <source>
        <dbReference type="ARBA" id="ARBA00022741"/>
    </source>
</evidence>
<evidence type="ECO:0000256" key="3">
    <source>
        <dbReference type="ARBA" id="ARBA00022692"/>
    </source>
</evidence>
<evidence type="ECO:0000256" key="1">
    <source>
        <dbReference type="ARBA" id="ARBA00004651"/>
    </source>
</evidence>
<evidence type="ECO:0000259" key="9">
    <source>
        <dbReference type="PROSITE" id="PS50893"/>
    </source>
</evidence>
<dbReference type="PANTHER" id="PTHR43394:SF1">
    <property type="entry name" value="ATP-BINDING CASSETTE SUB-FAMILY B MEMBER 10, MITOCHONDRIAL"/>
    <property type="match status" value="1"/>
</dbReference>
<dbReference type="OrthoDB" id="9770415at2"/>
<organism evidence="11 12">
    <name type="scientific">Facklamia miroungae</name>
    <dbReference type="NCBI Taxonomy" id="120956"/>
    <lineage>
        <taxon>Bacteria</taxon>
        <taxon>Bacillati</taxon>
        <taxon>Bacillota</taxon>
        <taxon>Bacilli</taxon>
        <taxon>Lactobacillales</taxon>
        <taxon>Aerococcaceae</taxon>
        <taxon>Facklamia</taxon>
    </lineage>
</organism>
<protein>
    <submittedName>
        <fullName evidence="11">ATP-binding cassette, subfamily B/ATP-binding cassette, subfamily B, tetracycline resistant protein</fullName>
    </submittedName>
</protein>
<accession>A0A1G7PTE4</accession>
<dbReference type="Gene3D" id="1.20.1560.10">
    <property type="entry name" value="ABC transporter type 1, transmembrane domain"/>
    <property type="match status" value="1"/>
</dbReference>
<dbReference type="CDD" id="cd03254">
    <property type="entry name" value="ABCC_Glucan_exporter_like"/>
    <property type="match status" value="1"/>
</dbReference>
<sequence length="581" mass="65833">METLKRLLSYLKYAKWKFALGVLFLIFSVGLSVYAPLMAKDLIDYAANQVTNKQVIEQARVVNFFVRYVLILVSSAVLSYTADILMAFVANQLSKKVRDQAHQHMQTLPVSYFDDKPAGKIAARIVNDTEVLRQSFYQNFCNRMLINLMTVIGIYVALLYVSLKIGLFFLLFIPIFIVWQIIYMRKITPVNTKWRESVSELNSKTAEIIQGVTIVQAYGQEEMLSKEFEETNEDWYQSRIQSQKIDSRLSWSLADLLKNIGILLVVTYLGTQYLEGVLGISVGKLYVLINYVSRLFDPITQIVRLMTMLQQSLVSGSRVFALIDHPSEKDQTNVFEMGEGRVSFKDVNFAYQGDQKVLKNINFEVEPGQTIGLVGHTGSGKSSIINLIFRFYDPQEGQILIDGQDIQHYSRESVRADMGIVLQEPYLFSGTIASNVSMNDPKISKEKILQSIEQVGAKDMIAKLEKGIDEEVVEKGQSLSSGERQLISFARTLASDPKILILDEATSHIDTETENVIQEAMKVLQKGRTTFIIAHRLSTIQHADQIILMDNGEIKEQGNHDQLMALNGQYAEMYRMQAKVS</sequence>
<feature type="transmembrane region" description="Helical" evidence="8">
    <location>
        <begin position="249"/>
        <end position="270"/>
    </location>
</feature>
<dbReference type="InterPro" id="IPR003593">
    <property type="entry name" value="AAA+_ATPase"/>
</dbReference>
<dbReference type="Pfam" id="PF00005">
    <property type="entry name" value="ABC_tran"/>
    <property type="match status" value="1"/>
</dbReference>
<dbReference type="EMBL" id="FNCK01000001">
    <property type="protein sequence ID" value="SDF89597.1"/>
    <property type="molecule type" value="Genomic_DNA"/>
</dbReference>
<feature type="domain" description="ABC transporter" evidence="9">
    <location>
        <begin position="342"/>
        <end position="576"/>
    </location>
</feature>
<evidence type="ECO:0000256" key="6">
    <source>
        <dbReference type="ARBA" id="ARBA00022989"/>
    </source>
</evidence>
<evidence type="ECO:0000259" key="10">
    <source>
        <dbReference type="PROSITE" id="PS50929"/>
    </source>
</evidence>
<comment type="subcellular location">
    <subcellularLocation>
        <location evidence="1">Cell membrane</location>
        <topology evidence="1">Multi-pass membrane protein</topology>
    </subcellularLocation>
</comment>
<gene>
    <name evidence="11" type="ORF">SAMN05421791_101368</name>
</gene>